<dbReference type="EMBL" id="CP017253">
    <property type="protein sequence ID" value="AOR22300.1"/>
    <property type="molecule type" value="Genomic_DNA"/>
</dbReference>
<feature type="domain" description="DUF7922" evidence="2">
    <location>
        <begin position="11"/>
        <end position="128"/>
    </location>
</feature>
<dbReference type="InterPro" id="IPR057682">
    <property type="entry name" value="DUF7922"/>
</dbReference>
<evidence type="ECO:0000313" key="3">
    <source>
        <dbReference type="EMBL" id="AOR22300.1"/>
    </source>
</evidence>
<keyword evidence="1" id="KW-0175">Coiled coil</keyword>
<evidence type="ECO:0000259" key="2">
    <source>
        <dbReference type="Pfam" id="PF25538"/>
    </source>
</evidence>
<proteinExistence type="predicted"/>
<dbReference type="AlphaFoldDB" id="A0A1D7XGT2"/>
<dbReference type="OrthoDB" id="1705475at2"/>
<organism evidence="3 4">
    <name type="scientific">Clostridium taeniosporum</name>
    <dbReference type="NCBI Taxonomy" id="394958"/>
    <lineage>
        <taxon>Bacteria</taxon>
        <taxon>Bacillati</taxon>
        <taxon>Bacillota</taxon>
        <taxon>Clostridia</taxon>
        <taxon>Eubacteriales</taxon>
        <taxon>Clostridiaceae</taxon>
        <taxon>Clostridium</taxon>
    </lineage>
</organism>
<feature type="coiled-coil region" evidence="1">
    <location>
        <begin position="151"/>
        <end position="178"/>
    </location>
</feature>
<keyword evidence="4" id="KW-1185">Reference proteome</keyword>
<dbReference type="KEGG" id="ctae:BGI42_00470"/>
<dbReference type="STRING" id="394958.BGI42_00470"/>
<dbReference type="Proteomes" id="UP000094652">
    <property type="component" value="Chromosome"/>
</dbReference>
<gene>
    <name evidence="3" type="ORF">BGI42_00470</name>
</gene>
<evidence type="ECO:0000313" key="4">
    <source>
        <dbReference type="Proteomes" id="UP000094652"/>
    </source>
</evidence>
<reference evidence="4" key="1">
    <citation type="submission" date="2016-09" db="EMBL/GenBank/DDBJ databases">
        <title>Genomics of Clostridium taeniosporum, an organism which forms endospores with ribbon-like appendages.</title>
        <authorList>
            <person name="Walker J.R."/>
        </authorList>
    </citation>
    <scope>NUCLEOTIDE SEQUENCE [LARGE SCALE GENOMIC DNA]</scope>
    <source>
        <strain evidence="4">1/k</strain>
    </source>
</reference>
<evidence type="ECO:0000256" key="1">
    <source>
        <dbReference type="SAM" id="Coils"/>
    </source>
</evidence>
<name>A0A1D7XGT2_9CLOT</name>
<accession>A0A1D7XGT2</accession>
<protein>
    <recommendedName>
        <fullName evidence="2">DUF7922 domain-containing protein</fullName>
    </recommendedName>
</protein>
<dbReference type="Pfam" id="PF25538">
    <property type="entry name" value="DUF7922"/>
    <property type="match status" value="1"/>
</dbReference>
<sequence>MVVAHNKLYRNFIILQQDEKINSGSTEKALSGYAKVEAKGDKCKISFYAQNLKQEENYSVVLICCKKDMKQLINLGSLKINDVGKGDTSKEYYINNIAGLGISYDKINGAAICKANSGEIIFIMYGFINGEEPKENWKKLKIIKEDNISEKVNVNETLNRTDIKLENMQNKKVEVDETKIKDNNTEIKNASSKSDKLNIDIDLDSDKEDIRSKEKKYKDKCEDKCEKKCEDKCEDKCEEKCKDKCEDKCKDKCEDKCKDKCEDKCKDKCEDKCEDKCKDKYKDKCEYKYEDKCEEKCEVEKEKEKYKKEKGYSTQTEKCKKIIDELKDESYCTKTVNYKRLEENTTIDGDDFEQYEKDIEKLKMDSSNSFGIKGKIGEYFEKIAQGFEEFKEGLDGIKYCKWYKIPINRIDDLFNISDYNKYTLVYYPMLNYYPYISKNKYFLLGYKCNSAGELTHIVYAIPGSKDLSQQPYEGKTGYVTWTHDNTRSSGYWLMFYDFQNSTVVVPMK</sequence>
<dbReference type="RefSeq" id="WP_069678466.1">
    <property type="nucleotide sequence ID" value="NZ_CP017253.2"/>
</dbReference>